<organism evidence="1 2">
    <name type="scientific">Treponema saccharophilum DSM 2985</name>
    <dbReference type="NCBI Taxonomy" id="907348"/>
    <lineage>
        <taxon>Bacteria</taxon>
        <taxon>Pseudomonadati</taxon>
        <taxon>Spirochaetota</taxon>
        <taxon>Spirochaetia</taxon>
        <taxon>Spirochaetales</taxon>
        <taxon>Treponemataceae</taxon>
        <taxon>Treponema</taxon>
    </lineage>
</organism>
<protein>
    <recommendedName>
        <fullName evidence="3">Knr4/Smi1-like domain-containing protein</fullName>
    </recommendedName>
</protein>
<dbReference type="Proteomes" id="UP000003571">
    <property type="component" value="Unassembled WGS sequence"/>
</dbReference>
<dbReference type="STRING" id="907348.TresaDRAFT_1262"/>
<comment type="caution">
    <text evidence="1">The sequence shown here is derived from an EMBL/GenBank/DDBJ whole genome shotgun (WGS) entry which is preliminary data.</text>
</comment>
<dbReference type="eggNOG" id="ENOG502ZPY7">
    <property type="taxonomic scope" value="Bacteria"/>
</dbReference>
<reference evidence="1 2" key="1">
    <citation type="submission" date="2011-09" db="EMBL/GenBank/DDBJ databases">
        <title>The draft genome of Treponema saccharophilum DSM 2985.</title>
        <authorList>
            <consortium name="US DOE Joint Genome Institute (JGI-PGF)"/>
            <person name="Lucas S."/>
            <person name="Copeland A."/>
            <person name="Lapidus A."/>
            <person name="Glavina del Rio T."/>
            <person name="Dalin E."/>
            <person name="Tice H."/>
            <person name="Bruce D."/>
            <person name="Goodwin L."/>
            <person name="Pitluck S."/>
            <person name="Peters L."/>
            <person name="Kyrpides N."/>
            <person name="Mavromatis K."/>
            <person name="Ivanova N."/>
            <person name="Markowitz V."/>
            <person name="Cheng J.-F."/>
            <person name="Hugenholtz P."/>
            <person name="Woyke T."/>
            <person name="Wu D."/>
            <person name="Gronow S."/>
            <person name="Wellnitz S."/>
            <person name="Brambilla E."/>
            <person name="Klenk H.-P."/>
            <person name="Eisen J.A."/>
        </authorList>
    </citation>
    <scope>NUCLEOTIDE SEQUENCE [LARGE SCALE GENOMIC DNA]</scope>
    <source>
        <strain evidence="1 2">DSM 2985</strain>
    </source>
</reference>
<sequence length="319" mass="37546">MIPLYTGKRDIYSFLEFYKNVEESKGLSHDEIQLIKNAYPNHELPSQYVAFLEAAGREFKPWVGSDYSIVDSEGYFNMARHIHNDEDLEELYEKYGFSDENSCIFLSHQGYAFYIFKLGESDNPNIFCLDLNCEYDGNDSSSYTFADYVIDSYNEYAHFKNEDENPWSDASLGWYEEIRYVCSYHEEEKPLTFYVDYDCYSIKKENVSGFIKLLAPILFECFEGIKNKIYVYLSNNRNAFWYKPHLDEKFETPTFFNAYKDRSFLWRLQNAKFGWVVNEGKVYIFGEKFRKLIEAKSDDFGIVKIASGKAAERPKPQGN</sequence>
<evidence type="ECO:0008006" key="3">
    <source>
        <dbReference type="Google" id="ProtNLM"/>
    </source>
</evidence>
<gene>
    <name evidence="1" type="ORF">TresaDRAFT_1262</name>
</gene>
<name>H7ELW2_9SPIR</name>
<dbReference type="RefSeq" id="WP_002705072.1">
    <property type="nucleotide sequence ID" value="NZ_AGRW01000050.1"/>
</dbReference>
<accession>H7ELW2</accession>
<proteinExistence type="predicted"/>
<keyword evidence="2" id="KW-1185">Reference proteome</keyword>
<dbReference type="EMBL" id="AGRW01000050">
    <property type="protein sequence ID" value="EIC01370.1"/>
    <property type="molecule type" value="Genomic_DNA"/>
</dbReference>
<dbReference type="AlphaFoldDB" id="H7ELW2"/>
<dbReference type="SUPFAM" id="SSF160631">
    <property type="entry name" value="SMI1/KNR4-like"/>
    <property type="match status" value="1"/>
</dbReference>
<evidence type="ECO:0000313" key="2">
    <source>
        <dbReference type="Proteomes" id="UP000003571"/>
    </source>
</evidence>
<dbReference type="InterPro" id="IPR037883">
    <property type="entry name" value="Knr4/Smi1-like_sf"/>
</dbReference>
<evidence type="ECO:0000313" key="1">
    <source>
        <dbReference type="EMBL" id="EIC01370.1"/>
    </source>
</evidence>
<dbReference type="PATRIC" id="fig|907348.3.peg.1908"/>
<dbReference type="OrthoDB" id="1189226at2"/>